<dbReference type="InterPro" id="IPR036890">
    <property type="entry name" value="HATPase_C_sf"/>
</dbReference>
<proteinExistence type="predicted"/>
<dbReference type="Pfam" id="PF02518">
    <property type="entry name" value="HATPase_c"/>
    <property type="match status" value="1"/>
</dbReference>
<keyword evidence="5" id="KW-0808">Transferase</keyword>
<dbReference type="InterPro" id="IPR004358">
    <property type="entry name" value="Sig_transdc_His_kin-like_C"/>
</dbReference>
<dbReference type="Gene3D" id="6.10.340.10">
    <property type="match status" value="1"/>
</dbReference>
<evidence type="ECO:0000259" key="13">
    <source>
        <dbReference type="PROSITE" id="PS50885"/>
    </source>
</evidence>
<dbReference type="PROSITE" id="PS50885">
    <property type="entry name" value="HAMP"/>
    <property type="match status" value="1"/>
</dbReference>
<dbReference type="CDD" id="cd00082">
    <property type="entry name" value="HisKA"/>
    <property type="match status" value="1"/>
</dbReference>
<dbReference type="PATRIC" id="fig|354243.3.peg.1272"/>
<evidence type="ECO:0000256" key="11">
    <source>
        <dbReference type="SAM" id="Coils"/>
    </source>
</evidence>
<dbReference type="RefSeq" id="WP_065287482.1">
    <property type="nucleotide sequence ID" value="NZ_LFOE01000005.1"/>
</dbReference>
<evidence type="ECO:0000256" key="4">
    <source>
        <dbReference type="ARBA" id="ARBA00022553"/>
    </source>
</evidence>
<dbReference type="OrthoDB" id="9757990at2"/>
<dbReference type="InterPro" id="IPR003594">
    <property type="entry name" value="HATPase_dom"/>
</dbReference>
<dbReference type="InterPro" id="IPR003660">
    <property type="entry name" value="HAMP_dom"/>
</dbReference>
<dbReference type="PANTHER" id="PTHR45436">
    <property type="entry name" value="SENSOR HISTIDINE KINASE YKOH"/>
    <property type="match status" value="1"/>
</dbReference>
<dbReference type="SUPFAM" id="SSF55874">
    <property type="entry name" value="ATPase domain of HSP90 chaperone/DNA topoisomerase II/histidine kinase"/>
    <property type="match status" value="1"/>
</dbReference>
<comment type="caution">
    <text evidence="14">The sequence shown here is derived from an EMBL/GenBank/DDBJ whole genome shotgun (WGS) entry which is preliminary data.</text>
</comment>
<evidence type="ECO:0000259" key="12">
    <source>
        <dbReference type="PROSITE" id="PS50109"/>
    </source>
</evidence>
<dbReference type="InterPro" id="IPR003661">
    <property type="entry name" value="HisK_dim/P_dom"/>
</dbReference>
<dbReference type="GO" id="GO:0000155">
    <property type="term" value="F:phosphorelay sensor kinase activity"/>
    <property type="evidence" value="ECO:0007669"/>
    <property type="project" value="InterPro"/>
</dbReference>
<organism evidence="14 15">
    <name type="scientific">Mycolicibacter kumamotonensis</name>
    <dbReference type="NCBI Taxonomy" id="354243"/>
    <lineage>
        <taxon>Bacteria</taxon>
        <taxon>Bacillati</taxon>
        <taxon>Actinomycetota</taxon>
        <taxon>Actinomycetes</taxon>
        <taxon>Mycobacteriales</taxon>
        <taxon>Mycobacteriaceae</taxon>
        <taxon>Mycolicibacter</taxon>
    </lineage>
</organism>
<dbReference type="CDD" id="cd06225">
    <property type="entry name" value="HAMP"/>
    <property type="match status" value="1"/>
</dbReference>
<feature type="domain" description="HAMP" evidence="13">
    <location>
        <begin position="166"/>
        <end position="219"/>
    </location>
</feature>
<evidence type="ECO:0000256" key="1">
    <source>
        <dbReference type="ARBA" id="ARBA00000085"/>
    </source>
</evidence>
<accession>A0A1B8SIY2</accession>
<keyword evidence="9" id="KW-0902">Two-component regulatory system</keyword>
<evidence type="ECO:0000256" key="3">
    <source>
        <dbReference type="ARBA" id="ARBA00012438"/>
    </source>
</evidence>
<dbReference type="Pfam" id="PF00672">
    <property type="entry name" value="HAMP"/>
    <property type="match status" value="1"/>
</dbReference>
<keyword evidence="6" id="KW-0812">Transmembrane</keyword>
<evidence type="ECO:0000256" key="6">
    <source>
        <dbReference type="ARBA" id="ARBA00022692"/>
    </source>
</evidence>
<dbReference type="InterPro" id="IPR005467">
    <property type="entry name" value="His_kinase_dom"/>
</dbReference>
<dbReference type="Pfam" id="PF00512">
    <property type="entry name" value="HisKA"/>
    <property type="match status" value="1"/>
</dbReference>
<dbReference type="STRING" id="354243.BST28_02425"/>
<dbReference type="PANTHER" id="PTHR45436:SF5">
    <property type="entry name" value="SENSOR HISTIDINE KINASE TRCS"/>
    <property type="match status" value="1"/>
</dbReference>
<comment type="catalytic activity">
    <reaction evidence="1">
        <text>ATP + protein L-histidine = ADP + protein N-phospho-L-histidine.</text>
        <dbReference type="EC" id="2.7.13.3"/>
    </reaction>
</comment>
<comment type="subcellular location">
    <subcellularLocation>
        <location evidence="2">Cell membrane</location>
    </subcellularLocation>
</comment>
<evidence type="ECO:0000256" key="10">
    <source>
        <dbReference type="ARBA" id="ARBA00023136"/>
    </source>
</evidence>
<feature type="domain" description="Histidine kinase" evidence="12">
    <location>
        <begin position="241"/>
        <end position="467"/>
    </location>
</feature>
<evidence type="ECO:0000313" key="15">
    <source>
        <dbReference type="Proteomes" id="UP000092668"/>
    </source>
</evidence>
<protein>
    <recommendedName>
        <fullName evidence="3">histidine kinase</fullName>
        <ecNumber evidence="3">2.7.13.3</ecNumber>
    </recommendedName>
</protein>
<dbReference type="EC" id="2.7.13.3" evidence="3"/>
<keyword evidence="10" id="KW-0472">Membrane</keyword>
<evidence type="ECO:0000256" key="8">
    <source>
        <dbReference type="ARBA" id="ARBA00022989"/>
    </source>
</evidence>
<dbReference type="SUPFAM" id="SSF47384">
    <property type="entry name" value="Homodimeric domain of signal transducing histidine kinase"/>
    <property type="match status" value="1"/>
</dbReference>
<dbReference type="InterPro" id="IPR050428">
    <property type="entry name" value="TCS_sensor_his_kinase"/>
</dbReference>
<gene>
    <name evidence="14" type="ORF">ACT18_06080</name>
</gene>
<keyword evidence="15" id="KW-1185">Reference proteome</keyword>
<dbReference type="InterPro" id="IPR036097">
    <property type="entry name" value="HisK_dim/P_sf"/>
</dbReference>
<dbReference type="SMART" id="SM00388">
    <property type="entry name" value="HisKA"/>
    <property type="match status" value="1"/>
</dbReference>
<reference evidence="14 15" key="1">
    <citation type="submission" date="2015-06" db="EMBL/GenBank/DDBJ databases">
        <title>Genome sequence of Mycobacterium kumamotonense strain Roo.</title>
        <authorList>
            <person name="Greninger A.L."/>
            <person name="Cunningham G."/>
            <person name="Miller S."/>
        </authorList>
    </citation>
    <scope>NUCLEOTIDE SEQUENCE [LARGE SCALE GENOMIC DNA]</scope>
    <source>
        <strain evidence="14 15">Roo</strain>
    </source>
</reference>
<evidence type="ECO:0000256" key="9">
    <source>
        <dbReference type="ARBA" id="ARBA00023012"/>
    </source>
</evidence>
<dbReference type="Proteomes" id="UP000092668">
    <property type="component" value="Unassembled WGS sequence"/>
</dbReference>
<name>A0A1B8SIY2_9MYCO</name>
<dbReference type="AlphaFoldDB" id="A0A1B8SIY2"/>
<evidence type="ECO:0000256" key="5">
    <source>
        <dbReference type="ARBA" id="ARBA00022679"/>
    </source>
</evidence>
<dbReference type="Gene3D" id="1.10.287.130">
    <property type="match status" value="1"/>
</dbReference>
<sequence>MTATPSLRRRLTVMALGLLALLMIAMGLVINATLTALANRSLHERLSTATQRADSLVALGISPDQLAEQLNGGVIGALVVTADGTSYGDPAIEPDATTGSRFPPPPLEPDDTATVLVHPLANGDRVILVADTTEAVETLHRLQHLMIEAGLGTLAVAAILLAGVSRAMLAPLDRLTDLARDITTGDRGRRLRPDRPKTELGRAASAFDDMLDELEDSEKRARRAADQAQRAEAAVRRFLADAAHELRTPIAGIQAAAEQIAGNVGQDVGQCADQDSVEPEVLRQHRRATMLLAEARRATRLVTDMLDLSYIDAGLPLELKDIDLIGMVDTQLERAALLAPQLHLARTGLDTLTVRADPTRLAQILSNLLDNSRRYTPPGGRITVDVKRVGGAAEVTVTDTGIGIRPEDTERIFDRLVRLDSARGRDHGGAGLGLPIARALADAHGGQLTCVPHSGGACFRLVIPLRAEEPGAPGDSR</sequence>
<dbReference type="EMBL" id="LFOE01000005">
    <property type="protein sequence ID" value="OBY32664.1"/>
    <property type="molecule type" value="Genomic_DNA"/>
</dbReference>
<dbReference type="CDD" id="cd00075">
    <property type="entry name" value="HATPase"/>
    <property type="match status" value="1"/>
</dbReference>
<dbReference type="SMART" id="SM00387">
    <property type="entry name" value="HATPase_c"/>
    <property type="match status" value="1"/>
</dbReference>
<keyword evidence="4" id="KW-0597">Phosphoprotein</keyword>
<dbReference type="SMART" id="SM00304">
    <property type="entry name" value="HAMP"/>
    <property type="match status" value="1"/>
</dbReference>
<feature type="coiled-coil region" evidence="11">
    <location>
        <begin position="207"/>
        <end position="234"/>
    </location>
</feature>
<evidence type="ECO:0000256" key="7">
    <source>
        <dbReference type="ARBA" id="ARBA00022777"/>
    </source>
</evidence>
<dbReference type="PRINTS" id="PR00344">
    <property type="entry name" value="BCTRLSENSOR"/>
</dbReference>
<dbReference type="GO" id="GO:0005886">
    <property type="term" value="C:plasma membrane"/>
    <property type="evidence" value="ECO:0007669"/>
    <property type="project" value="UniProtKB-SubCell"/>
</dbReference>
<dbReference type="PROSITE" id="PS50109">
    <property type="entry name" value="HIS_KIN"/>
    <property type="match status" value="1"/>
</dbReference>
<keyword evidence="7" id="KW-0418">Kinase</keyword>
<dbReference type="Gene3D" id="3.30.565.10">
    <property type="entry name" value="Histidine kinase-like ATPase, C-terminal domain"/>
    <property type="match status" value="1"/>
</dbReference>
<evidence type="ECO:0000256" key="2">
    <source>
        <dbReference type="ARBA" id="ARBA00004236"/>
    </source>
</evidence>
<dbReference type="SUPFAM" id="SSF158472">
    <property type="entry name" value="HAMP domain-like"/>
    <property type="match status" value="1"/>
</dbReference>
<keyword evidence="11" id="KW-0175">Coiled coil</keyword>
<keyword evidence="8" id="KW-1133">Transmembrane helix</keyword>
<evidence type="ECO:0000313" key="14">
    <source>
        <dbReference type="EMBL" id="OBY32664.1"/>
    </source>
</evidence>